<dbReference type="EMBL" id="LUEZ02000009">
    <property type="protein sequence ID" value="RDB29780.1"/>
    <property type="molecule type" value="Genomic_DNA"/>
</dbReference>
<name>A0A369K8I6_HYPMA</name>
<dbReference type="Proteomes" id="UP000076154">
    <property type="component" value="Unassembled WGS sequence"/>
</dbReference>
<evidence type="ECO:0000313" key="2">
    <source>
        <dbReference type="Proteomes" id="UP000076154"/>
    </source>
</evidence>
<sequence length="88" mass="9733">MPSQGKRLTFRLYDGVGEEEGERRLTPVSRAQRLIPFESFSRSVFAGEGSLRAAFINDLSFLSTIIVRLAPSQASSTPTELSRLITSQ</sequence>
<organism evidence="1 2">
    <name type="scientific">Hypsizygus marmoreus</name>
    <name type="common">White beech mushroom</name>
    <name type="synonym">Agaricus marmoreus</name>
    <dbReference type="NCBI Taxonomy" id="39966"/>
    <lineage>
        <taxon>Eukaryota</taxon>
        <taxon>Fungi</taxon>
        <taxon>Dikarya</taxon>
        <taxon>Basidiomycota</taxon>
        <taxon>Agaricomycotina</taxon>
        <taxon>Agaricomycetes</taxon>
        <taxon>Agaricomycetidae</taxon>
        <taxon>Agaricales</taxon>
        <taxon>Tricholomatineae</taxon>
        <taxon>Lyophyllaceae</taxon>
        <taxon>Hypsizygus</taxon>
    </lineage>
</organism>
<keyword evidence="2" id="KW-1185">Reference proteome</keyword>
<dbReference type="InParanoid" id="A0A369K8I6"/>
<gene>
    <name evidence="1" type="ORF">Hypma_013851</name>
</gene>
<comment type="caution">
    <text evidence="1">The sequence shown here is derived from an EMBL/GenBank/DDBJ whole genome shotgun (WGS) entry which is preliminary data.</text>
</comment>
<accession>A0A369K8I6</accession>
<evidence type="ECO:0000313" key="1">
    <source>
        <dbReference type="EMBL" id="RDB29780.1"/>
    </source>
</evidence>
<proteinExistence type="predicted"/>
<dbReference type="AlphaFoldDB" id="A0A369K8I6"/>
<reference evidence="1" key="1">
    <citation type="submission" date="2018-04" db="EMBL/GenBank/DDBJ databases">
        <title>Whole genome sequencing of Hypsizygus marmoreus.</title>
        <authorList>
            <person name="Choi I.-G."/>
            <person name="Min B."/>
            <person name="Kim J.-G."/>
            <person name="Kim S."/>
            <person name="Oh Y.-L."/>
            <person name="Kong W.-S."/>
            <person name="Park H."/>
            <person name="Jeong J."/>
            <person name="Song E.-S."/>
        </authorList>
    </citation>
    <scope>NUCLEOTIDE SEQUENCE [LARGE SCALE GENOMIC DNA]</scope>
    <source>
        <strain evidence="1">51987-8</strain>
    </source>
</reference>
<protein>
    <submittedName>
        <fullName evidence="1">Uncharacterized protein</fullName>
    </submittedName>
</protein>